<sequence>MLRKGKDELMRLTDAKPGYELEIVELPQGNIKTQFVRLGITEGTRIKCAHKLPGGTVVISKRTLEIAIGSDIAKKIFVKKI</sequence>
<dbReference type="AlphaFoldDB" id="A0A0S4MUU3"/>
<reference evidence="4" key="1">
    <citation type="submission" date="2015-11" db="EMBL/GenBank/DDBJ databases">
        <authorList>
            <person name="Varghese N."/>
        </authorList>
    </citation>
    <scope>NUCLEOTIDE SEQUENCE [LARGE SCALE GENOMIC DNA]</scope>
</reference>
<dbReference type="InterPro" id="IPR007167">
    <property type="entry name" value="Fe-transptr_FeoA-like"/>
</dbReference>
<evidence type="ECO:0000313" key="3">
    <source>
        <dbReference type="EMBL" id="CUU02764.1"/>
    </source>
</evidence>
<evidence type="ECO:0000313" key="4">
    <source>
        <dbReference type="Proteomes" id="UP000320623"/>
    </source>
</evidence>
<name>A0A0S4MUU3_9BACT</name>
<organism evidence="3 4">
    <name type="scientific">Candidatus Thermokryptus mobilis</name>
    <dbReference type="NCBI Taxonomy" id="1643428"/>
    <lineage>
        <taxon>Bacteria</taxon>
        <taxon>Pseudomonadati</taxon>
        <taxon>Candidatus Kryptoniota</taxon>
        <taxon>Candidatus Thermokryptus</taxon>
    </lineage>
</organism>
<dbReference type="InterPro" id="IPR008988">
    <property type="entry name" value="Transcriptional_repressor_C"/>
</dbReference>
<proteinExistence type="predicted"/>
<evidence type="ECO:0000259" key="2">
    <source>
        <dbReference type="SMART" id="SM00899"/>
    </source>
</evidence>
<feature type="domain" description="Ferrous iron transporter FeoA-like" evidence="2">
    <location>
        <begin position="10"/>
        <end position="80"/>
    </location>
</feature>
<dbReference type="OrthoDB" id="2111964at2"/>
<dbReference type="STRING" id="1643428.GCA_001442855_00561"/>
<dbReference type="Proteomes" id="UP000320623">
    <property type="component" value="Unassembled WGS sequence"/>
</dbReference>
<keyword evidence="4" id="KW-1185">Reference proteome</keyword>
<dbReference type="SMART" id="SM00899">
    <property type="entry name" value="FeoA"/>
    <property type="match status" value="1"/>
</dbReference>
<dbReference type="SUPFAM" id="SSF50037">
    <property type="entry name" value="C-terminal domain of transcriptional repressors"/>
    <property type="match status" value="1"/>
</dbReference>
<dbReference type="Pfam" id="PF04023">
    <property type="entry name" value="FeoA"/>
    <property type="match status" value="1"/>
</dbReference>
<dbReference type="Gene3D" id="2.30.30.90">
    <property type="match status" value="1"/>
</dbReference>
<keyword evidence="1" id="KW-0408">Iron</keyword>
<dbReference type="GO" id="GO:0046914">
    <property type="term" value="F:transition metal ion binding"/>
    <property type="evidence" value="ECO:0007669"/>
    <property type="project" value="InterPro"/>
</dbReference>
<dbReference type="InterPro" id="IPR038157">
    <property type="entry name" value="FeoA_core_dom"/>
</dbReference>
<gene>
    <name evidence="3" type="ORF">JGI1_00576</name>
</gene>
<evidence type="ECO:0000256" key="1">
    <source>
        <dbReference type="ARBA" id="ARBA00023004"/>
    </source>
</evidence>
<dbReference type="EMBL" id="FAOO01000003">
    <property type="protein sequence ID" value="CUU02764.1"/>
    <property type="molecule type" value="Genomic_DNA"/>
</dbReference>
<accession>A0A0S4MUU3</accession>
<protein>
    <submittedName>
        <fullName evidence="3">Fe2+ transport system protein FeoA</fullName>
    </submittedName>
</protein>